<dbReference type="GO" id="GO:0070772">
    <property type="term" value="C:PAS complex"/>
    <property type="evidence" value="ECO:0007669"/>
    <property type="project" value="InterPro"/>
</dbReference>
<dbReference type="Proteomes" id="UP001280581">
    <property type="component" value="Unassembled WGS sequence"/>
</dbReference>
<feature type="compositionally biased region" description="Gly residues" evidence="6">
    <location>
        <begin position="941"/>
        <end position="951"/>
    </location>
</feature>
<dbReference type="EMBL" id="WVTA01000008">
    <property type="protein sequence ID" value="KAK3208090.1"/>
    <property type="molecule type" value="Genomic_DNA"/>
</dbReference>
<dbReference type="InterPro" id="IPR011989">
    <property type="entry name" value="ARM-like"/>
</dbReference>
<protein>
    <recommendedName>
        <fullName evidence="7">Vacuolar protein 14 C-terminal Fig4-binding domain-containing protein</fullName>
    </recommendedName>
</protein>
<name>A0AAN6LXM3_9PLEO</name>
<gene>
    <name evidence="8" type="ORF">GRF29_96g1343500</name>
</gene>
<dbReference type="AlphaFoldDB" id="A0AAN6LXM3"/>
<dbReference type="SUPFAM" id="SSF48371">
    <property type="entry name" value="ARM repeat"/>
    <property type="match status" value="1"/>
</dbReference>
<evidence type="ECO:0000256" key="5">
    <source>
        <dbReference type="PROSITE-ProRule" id="PRU00103"/>
    </source>
</evidence>
<sequence>MDPNITKALNDKLYDKRKSGALELEGLIRESLQANDYDRIQRIVSQLCHEYAYAVHQPHARNGGLIGLAAASIALGPDVARYLEEIVPPVLACFTDQDARVRYYACESMYNIAKVAKGEILLYFNQVFDALCKVTQLAADNELSVKNGAELLDRLIKDIVAESAASYVSILHAPEDTAGESGDDQEKSSQELPTAFSLQRFLPLLEERINVLSPFTRTFLVAWITLLDSIPDLELVAHLPRFLGGLFRFLSDENQDVYTATQTALDRFLSEIKKIARIKRGIAESRKSQGDDFNKSTSSFPSAADVDSDMDSSSIADRRASVDEKHDGSSDSASIAIDDDKSASGDGDWMPGQDVHVDHPRIFEILVKFLETPFGDKEMENHEILLTTLRWIDAFFEICPEEIMPFVPSLLTHVLPRMSHDLESIRQAAIKVNASLMDYIMSLSDNRRPDGSTGGQIQLPTSLSALGKELTGTERRDSNLSARLLRTVIQERGDVRSVDSKGTRTPTPAEERGPSPRPIPELDYQAAVNALTLQFLNEHEATRVAAIAWLIMLHRMAPGKILSVEDGTFPALLKTLSDPSEAVVTRDLLLLSQISKNSDDSYFTSFMVNLLKLFCTDRRLLETRGNLIIRQLCVTLSAERIYRTMADCLERDDDVEFASIMVQNLNNNLITAPELADLRKRLRNLDSRDGQSFFVSLFKSWCHNAVATFSLCLLAQAYEQAYHLLQIFADLEMTVNMLIQIDKLVQLLESPVFTYLRMQLLEPERYPYLYKCLYGLLMLLPQSSAFAALKNRLNSVSAIGYLHMVPRGYVPSSNYNHLRQKSSETGSASAPSSTLGNSGSFERPNRLKTREEGGVRWVELLDKFKNTQERARKNARLASLGEDVGVGVSPVEKEKSVPEVPPKPNRLPGPAAPNGRPLPSPSGPQAMGHKARGSLSSLGRFAGGVAGRKKK</sequence>
<feature type="compositionally biased region" description="Pro residues" evidence="6">
    <location>
        <begin position="899"/>
        <end position="922"/>
    </location>
</feature>
<dbReference type="InterPro" id="IPR021841">
    <property type="entry name" value="VAC14_Fig4p-bd"/>
</dbReference>
<feature type="region of interest" description="Disordered" evidence="6">
    <location>
        <begin position="287"/>
        <end position="350"/>
    </location>
</feature>
<evidence type="ECO:0000256" key="3">
    <source>
        <dbReference type="ARBA" id="ARBA00022737"/>
    </source>
</evidence>
<evidence type="ECO:0000313" key="8">
    <source>
        <dbReference type="EMBL" id="KAK3208090.1"/>
    </source>
</evidence>
<feature type="compositionally biased region" description="Low complexity" evidence="6">
    <location>
        <begin position="823"/>
        <end position="834"/>
    </location>
</feature>
<comment type="caution">
    <text evidence="8">The sequence shown here is derived from an EMBL/GenBank/DDBJ whole genome shotgun (WGS) entry which is preliminary data.</text>
</comment>
<reference evidence="8 9" key="1">
    <citation type="submission" date="2021-02" db="EMBL/GenBank/DDBJ databases">
        <title>Genome assembly of Pseudopithomyces chartarum.</title>
        <authorList>
            <person name="Jauregui R."/>
            <person name="Singh J."/>
            <person name="Voisey C."/>
        </authorList>
    </citation>
    <scope>NUCLEOTIDE SEQUENCE [LARGE SCALE GENOMIC DNA]</scope>
    <source>
        <strain evidence="8 9">AGR01</strain>
    </source>
</reference>
<feature type="region of interest" description="Disordered" evidence="6">
    <location>
        <begin position="495"/>
        <end position="519"/>
    </location>
</feature>
<comment type="similarity">
    <text evidence="2">Belongs to the VAC14 family.</text>
</comment>
<proteinExistence type="inferred from homology"/>
<feature type="region of interest" description="Disordered" evidence="6">
    <location>
        <begin position="889"/>
        <end position="951"/>
    </location>
</feature>
<keyword evidence="3" id="KW-0677">Repeat</keyword>
<dbReference type="Gene3D" id="1.25.10.10">
    <property type="entry name" value="Leucine-rich Repeat Variant"/>
    <property type="match status" value="2"/>
</dbReference>
<feature type="domain" description="Vacuolar protein 14 C-terminal Fig4-binding" evidence="7">
    <location>
        <begin position="619"/>
        <end position="796"/>
    </location>
</feature>
<dbReference type="InterPro" id="IPR016024">
    <property type="entry name" value="ARM-type_fold"/>
</dbReference>
<keyword evidence="4" id="KW-0472">Membrane</keyword>
<dbReference type="Pfam" id="PF12755">
    <property type="entry name" value="Vac14_Fab1_bd"/>
    <property type="match status" value="1"/>
</dbReference>
<dbReference type="PANTHER" id="PTHR16023:SF0">
    <property type="entry name" value="PROTEIN VAC14 HOMOLOG"/>
    <property type="match status" value="1"/>
</dbReference>
<evidence type="ECO:0000256" key="1">
    <source>
        <dbReference type="ARBA" id="ARBA00004308"/>
    </source>
</evidence>
<evidence type="ECO:0000259" key="7">
    <source>
        <dbReference type="Pfam" id="PF11916"/>
    </source>
</evidence>
<keyword evidence="9" id="KW-1185">Reference proteome</keyword>
<dbReference type="Pfam" id="PF11916">
    <property type="entry name" value="Vac14_Fig4_bd"/>
    <property type="match status" value="1"/>
</dbReference>
<dbReference type="InterPro" id="IPR026825">
    <property type="entry name" value="Vac14"/>
</dbReference>
<dbReference type="GO" id="GO:0006661">
    <property type="term" value="P:phosphatidylinositol biosynthetic process"/>
    <property type="evidence" value="ECO:0007669"/>
    <property type="project" value="InterPro"/>
</dbReference>
<evidence type="ECO:0000313" key="9">
    <source>
        <dbReference type="Proteomes" id="UP001280581"/>
    </source>
</evidence>
<feature type="region of interest" description="Disordered" evidence="6">
    <location>
        <begin position="815"/>
        <end position="848"/>
    </location>
</feature>
<comment type="subcellular location">
    <subcellularLocation>
        <location evidence="1">Endomembrane system</location>
    </subcellularLocation>
</comment>
<evidence type="ECO:0000256" key="4">
    <source>
        <dbReference type="ARBA" id="ARBA00023136"/>
    </source>
</evidence>
<dbReference type="GO" id="GO:0000329">
    <property type="term" value="C:fungal-type vacuole membrane"/>
    <property type="evidence" value="ECO:0007669"/>
    <property type="project" value="TreeGrafter"/>
</dbReference>
<organism evidence="8 9">
    <name type="scientific">Pseudopithomyces chartarum</name>
    <dbReference type="NCBI Taxonomy" id="1892770"/>
    <lineage>
        <taxon>Eukaryota</taxon>
        <taxon>Fungi</taxon>
        <taxon>Dikarya</taxon>
        <taxon>Ascomycota</taxon>
        <taxon>Pezizomycotina</taxon>
        <taxon>Dothideomycetes</taxon>
        <taxon>Pleosporomycetidae</taxon>
        <taxon>Pleosporales</taxon>
        <taxon>Massarineae</taxon>
        <taxon>Didymosphaeriaceae</taxon>
        <taxon>Pseudopithomyces</taxon>
    </lineage>
</organism>
<dbReference type="PROSITE" id="PS50077">
    <property type="entry name" value="HEAT_REPEAT"/>
    <property type="match status" value="1"/>
</dbReference>
<evidence type="ECO:0000256" key="2">
    <source>
        <dbReference type="ARBA" id="ARBA00010225"/>
    </source>
</evidence>
<feature type="compositionally biased region" description="Basic and acidic residues" evidence="6">
    <location>
        <begin position="316"/>
        <end position="329"/>
    </location>
</feature>
<dbReference type="InterPro" id="IPR021133">
    <property type="entry name" value="HEAT_type_2"/>
</dbReference>
<dbReference type="PANTHER" id="PTHR16023">
    <property type="entry name" value="TAX1 BINDING PROTEIN-RELATED"/>
    <property type="match status" value="1"/>
</dbReference>
<dbReference type="GO" id="GO:0010008">
    <property type="term" value="C:endosome membrane"/>
    <property type="evidence" value="ECO:0007669"/>
    <property type="project" value="TreeGrafter"/>
</dbReference>
<feature type="repeat" description="HEAT" evidence="5">
    <location>
        <begin position="86"/>
        <end position="121"/>
    </location>
</feature>
<evidence type="ECO:0000256" key="6">
    <source>
        <dbReference type="SAM" id="MobiDB-lite"/>
    </source>
</evidence>
<accession>A0AAN6LXM3</accession>